<reference evidence="3 4" key="1">
    <citation type="submission" date="2018-08" db="EMBL/GenBank/DDBJ databases">
        <title>Lysobacter soli KCTC 22011, whole genome shotgun sequence.</title>
        <authorList>
            <person name="Zhang X."/>
            <person name="Feng G."/>
            <person name="Zhu H."/>
        </authorList>
    </citation>
    <scope>NUCLEOTIDE SEQUENCE [LARGE SCALE GENOMIC DNA]</scope>
    <source>
        <strain evidence="3 4">KCTC 22011</strain>
    </source>
</reference>
<comment type="caution">
    <text evidence="3">The sequence shown here is derived from an EMBL/GenBank/DDBJ whole genome shotgun (WGS) entry which is preliminary data.</text>
</comment>
<dbReference type="Pfam" id="PF02830">
    <property type="entry name" value="V4R"/>
    <property type="match status" value="1"/>
</dbReference>
<feature type="region of interest" description="Disordered" evidence="1">
    <location>
        <begin position="1"/>
        <end position="27"/>
    </location>
</feature>
<dbReference type="Proteomes" id="UP000256829">
    <property type="component" value="Unassembled WGS sequence"/>
</dbReference>
<dbReference type="InterPro" id="IPR004096">
    <property type="entry name" value="V4R"/>
</dbReference>
<name>A0A3D8V9Z6_9GAMM</name>
<keyword evidence="4" id="KW-1185">Reference proteome</keyword>
<dbReference type="AlphaFoldDB" id="A0A3D8V9Z6"/>
<feature type="domain" description="4-vinyl reductase 4VR" evidence="2">
    <location>
        <begin position="226"/>
        <end position="279"/>
    </location>
</feature>
<dbReference type="Gene3D" id="3.30.1380.20">
    <property type="entry name" value="Trafficking protein particle complex subunit 3"/>
    <property type="match status" value="1"/>
</dbReference>
<dbReference type="EMBL" id="QTJR01000010">
    <property type="protein sequence ID" value="RDY66257.1"/>
    <property type="molecule type" value="Genomic_DNA"/>
</dbReference>
<evidence type="ECO:0000313" key="3">
    <source>
        <dbReference type="EMBL" id="RDY66257.1"/>
    </source>
</evidence>
<evidence type="ECO:0000259" key="2">
    <source>
        <dbReference type="Pfam" id="PF02830"/>
    </source>
</evidence>
<gene>
    <name evidence="3" type="ORF">DX912_13275</name>
</gene>
<accession>A0A3D8V9Z6</accession>
<dbReference type="InterPro" id="IPR024096">
    <property type="entry name" value="NO_sig/Golgi_transp_ligand-bd"/>
</dbReference>
<organism evidence="3 4">
    <name type="scientific">Lysobacter soli</name>
    <dbReference type="NCBI Taxonomy" id="453783"/>
    <lineage>
        <taxon>Bacteria</taxon>
        <taxon>Pseudomonadati</taxon>
        <taxon>Pseudomonadota</taxon>
        <taxon>Gammaproteobacteria</taxon>
        <taxon>Lysobacterales</taxon>
        <taxon>Lysobacteraceae</taxon>
        <taxon>Lysobacter</taxon>
    </lineage>
</organism>
<evidence type="ECO:0000313" key="4">
    <source>
        <dbReference type="Proteomes" id="UP000256829"/>
    </source>
</evidence>
<proteinExistence type="predicted"/>
<evidence type="ECO:0000256" key="1">
    <source>
        <dbReference type="SAM" id="MobiDB-lite"/>
    </source>
</evidence>
<dbReference type="SUPFAM" id="SSF111126">
    <property type="entry name" value="Ligand-binding domain in the NO signalling and Golgi transport"/>
    <property type="match status" value="1"/>
</dbReference>
<sequence>MKPATTVSPSAVPDGDPAPMTRGRTNADIGPWGWRMVDVEFRVVSDRREGLLLTLGQAVIAHGFTLLRQRMAGGEDGVVLTMLVRGPQQNLATLEECVATHPLVTSFEATRPDAAPVETPPSITPHRCAATPPCAADSRRIEALVPQLTRDYPNIFVALLELERELPEAHRELALSELGHRIGAWVQARDFAGVETTSTCDAIRRIALPAMRQIVQAQLQGEALHVSDSPFCRRGEHGPCCHFLRGMLGGLLAGSAQPMHVVETRCRNDGADICAFAFRTA</sequence>
<protein>
    <recommendedName>
        <fullName evidence="2">4-vinyl reductase 4VR domain-containing protein</fullName>
    </recommendedName>
</protein>